<dbReference type="GO" id="GO:0004713">
    <property type="term" value="F:protein tyrosine kinase activity"/>
    <property type="evidence" value="ECO:0007669"/>
    <property type="project" value="TreeGrafter"/>
</dbReference>
<reference evidence="3 4" key="1">
    <citation type="submission" date="2019-11" db="EMBL/GenBank/DDBJ databases">
        <title>Isolation of a new High Light Tolerant Cyanobacteria.</title>
        <authorList>
            <person name="Dobson Z."/>
            <person name="Vaughn N."/>
            <person name="Vaughn M."/>
            <person name="Fromme P."/>
            <person name="Mazor Y."/>
        </authorList>
    </citation>
    <scope>NUCLEOTIDE SEQUENCE [LARGE SCALE GENOMIC DNA]</scope>
    <source>
        <strain evidence="3 4">0216</strain>
    </source>
</reference>
<dbReference type="InterPro" id="IPR027417">
    <property type="entry name" value="P-loop_NTPase"/>
</dbReference>
<protein>
    <recommendedName>
        <fullName evidence="5">Lipopolysaccharide biosynthesis protein</fullName>
    </recommendedName>
</protein>
<sequence>MDETTSSFAMTENAEDELAPVVAVKKGSLPKFYLNVFKRRWLIILTFAVSGFVPAFLWSKTDPVIYPGSFEMLVEPVTSAEKLTEPTTLARTGGNVNEELLSIDYPTILRILKSNNILQQIAEKVNQNNPLYPPAYLIKTFQKDLVVERAQQGQSRFDQTKVISVRYQHENPDLVMSVLETASEEYLRYSQEERERNLESGVRFINEQLPEIRQRIDKLQDKQKELQSQYELISPQVKGDSLFQRNTEFTQEILNVESQLKELNILANNLQKDLGLTPAESLSASTLSQDPKRQRLLLDLQAIDTQIAQQSAQLTENHPNILNLQDQKDNITNLLEKETTRVLQENKIDPNVNPRVFAYQDSSRLALIQKLIETQNQIDTLSSRYQSLKNSQTQTGSQLAVMPGVIKEYNDLDRQISLDTTILNQLTNQRETLGVEIAQKQIPWQILSPPQTAIDEFGNLKGYSPEPEKKLALGTGLGTILGLLVAIALEKRRDIIHETSDLEYAFGLPILGVVELEEKKKDQVTLEEENFFRDSKNVYQKITPVHISLSQVYTNLHFQLPNSHQNRILITSLHPTDEQAYIAANLAKTATEIDQKVLLIEANTIQPEIHEFFSDNICSKLKDLLSIPALELSILDKLAKQESVTILSAEDSDSEKPLHLSSEVAQNLVDQIAQHYALTIYNSSFFLESFDLSLLAQKTEGIVMVVKLRQTSFSQLKDAIARIQTYDLTFLGFVVIE</sequence>
<dbReference type="AlphaFoldDB" id="A0A844GWP9"/>
<evidence type="ECO:0000313" key="3">
    <source>
        <dbReference type="EMBL" id="MTF39482.1"/>
    </source>
</evidence>
<dbReference type="SUPFAM" id="SSF52540">
    <property type="entry name" value="P-loop containing nucleoside triphosphate hydrolases"/>
    <property type="match status" value="1"/>
</dbReference>
<evidence type="ECO:0000313" key="4">
    <source>
        <dbReference type="Proteomes" id="UP000437131"/>
    </source>
</evidence>
<dbReference type="Gene3D" id="3.40.50.300">
    <property type="entry name" value="P-loop containing nucleotide triphosphate hydrolases"/>
    <property type="match status" value="1"/>
</dbReference>
<proteinExistence type="predicted"/>
<gene>
    <name evidence="3" type="ORF">GGC33_11170</name>
</gene>
<accession>A0A844GWP9</accession>
<organism evidence="3 4">
    <name type="scientific">Cyanobacterium aponinum 0216</name>
    <dbReference type="NCBI Taxonomy" id="2676140"/>
    <lineage>
        <taxon>Bacteria</taxon>
        <taxon>Bacillati</taxon>
        <taxon>Cyanobacteriota</taxon>
        <taxon>Cyanophyceae</taxon>
        <taxon>Oscillatoriophycideae</taxon>
        <taxon>Chroococcales</taxon>
        <taxon>Geminocystaceae</taxon>
        <taxon>Cyanobacterium</taxon>
    </lineage>
</organism>
<evidence type="ECO:0000256" key="1">
    <source>
        <dbReference type="SAM" id="Coils"/>
    </source>
</evidence>
<keyword evidence="2" id="KW-0812">Transmembrane</keyword>
<feature type="coiled-coil region" evidence="1">
    <location>
        <begin position="202"/>
        <end position="273"/>
    </location>
</feature>
<keyword evidence="2" id="KW-0472">Membrane</keyword>
<dbReference type="PANTHER" id="PTHR32309:SF13">
    <property type="entry name" value="FERRIC ENTEROBACTIN TRANSPORT PROTEIN FEPE"/>
    <property type="match status" value="1"/>
</dbReference>
<name>A0A844GWP9_9CHRO</name>
<dbReference type="PANTHER" id="PTHR32309">
    <property type="entry name" value="TYROSINE-PROTEIN KINASE"/>
    <property type="match status" value="1"/>
</dbReference>
<feature type="transmembrane region" description="Helical" evidence="2">
    <location>
        <begin position="41"/>
        <end position="59"/>
    </location>
</feature>
<keyword evidence="2" id="KW-1133">Transmembrane helix</keyword>
<dbReference type="Proteomes" id="UP000437131">
    <property type="component" value="Unassembled WGS sequence"/>
</dbReference>
<keyword evidence="1" id="KW-0175">Coiled coil</keyword>
<dbReference type="EMBL" id="WMIA01000013">
    <property type="protein sequence ID" value="MTF39482.1"/>
    <property type="molecule type" value="Genomic_DNA"/>
</dbReference>
<dbReference type="GO" id="GO:0005886">
    <property type="term" value="C:plasma membrane"/>
    <property type="evidence" value="ECO:0007669"/>
    <property type="project" value="TreeGrafter"/>
</dbReference>
<dbReference type="RefSeq" id="WP_155084060.1">
    <property type="nucleotide sequence ID" value="NZ_WMIA01000013.1"/>
</dbReference>
<evidence type="ECO:0000256" key="2">
    <source>
        <dbReference type="SAM" id="Phobius"/>
    </source>
</evidence>
<comment type="caution">
    <text evidence="3">The sequence shown here is derived from an EMBL/GenBank/DDBJ whole genome shotgun (WGS) entry which is preliminary data.</text>
</comment>
<evidence type="ECO:0008006" key="5">
    <source>
        <dbReference type="Google" id="ProtNLM"/>
    </source>
</evidence>
<dbReference type="InterPro" id="IPR050445">
    <property type="entry name" value="Bact_polysacc_biosynth/exp"/>
</dbReference>